<reference evidence="1" key="2">
    <citation type="submission" date="2023-05" db="EMBL/GenBank/DDBJ databases">
        <authorList>
            <consortium name="Lawrence Berkeley National Laboratory"/>
            <person name="Steindorff A."/>
            <person name="Hensen N."/>
            <person name="Bonometti L."/>
            <person name="Westerberg I."/>
            <person name="Brannstrom I.O."/>
            <person name="Guillou S."/>
            <person name="Cros-Aarteil S."/>
            <person name="Calhoun S."/>
            <person name="Haridas S."/>
            <person name="Kuo A."/>
            <person name="Mondo S."/>
            <person name="Pangilinan J."/>
            <person name="Riley R."/>
            <person name="Labutti K."/>
            <person name="Andreopoulos B."/>
            <person name="Lipzen A."/>
            <person name="Chen C."/>
            <person name="Yanf M."/>
            <person name="Daum C."/>
            <person name="Ng V."/>
            <person name="Clum A."/>
            <person name="Ohm R."/>
            <person name="Martin F."/>
            <person name="Silar P."/>
            <person name="Natvig D."/>
            <person name="Lalanne C."/>
            <person name="Gautier V."/>
            <person name="Ament-Velasquez S.L."/>
            <person name="Kruys A."/>
            <person name="Hutchinson M.I."/>
            <person name="Powell A.J."/>
            <person name="Barry K."/>
            <person name="Miller A.N."/>
            <person name="Grigoriev I.V."/>
            <person name="Debuchy R."/>
            <person name="Gladieux P."/>
            <person name="Thoren M.H."/>
            <person name="Johannesson H."/>
        </authorList>
    </citation>
    <scope>NUCLEOTIDE SEQUENCE</scope>
    <source>
        <strain evidence="1">CBS 123565</strain>
    </source>
</reference>
<feature type="non-terminal residue" evidence="1">
    <location>
        <position position="1"/>
    </location>
</feature>
<dbReference type="EMBL" id="MU853405">
    <property type="protein sequence ID" value="KAK4135797.1"/>
    <property type="molecule type" value="Genomic_DNA"/>
</dbReference>
<comment type="caution">
    <text evidence="1">The sequence shown here is derived from an EMBL/GenBank/DDBJ whole genome shotgun (WGS) entry which is preliminary data.</text>
</comment>
<evidence type="ECO:0000313" key="1">
    <source>
        <dbReference type="EMBL" id="KAK4135797.1"/>
    </source>
</evidence>
<proteinExistence type="predicted"/>
<organism evidence="1 2">
    <name type="scientific">Trichocladium antarcticum</name>
    <dbReference type="NCBI Taxonomy" id="1450529"/>
    <lineage>
        <taxon>Eukaryota</taxon>
        <taxon>Fungi</taxon>
        <taxon>Dikarya</taxon>
        <taxon>Ascomycota</taxon>
        <taxon>Pezizomycotina</taxon>
        <taxon>Sordariomycetes</taxon>
        <taxon>Sordariomycetidae</taxon>
        <taxon>Sordariales</taxon>
        <taxon>Chaetomiaceae</taxon>
        <taxon>Trichocladium</taxon>
    </lineage>
</organism>
<sequence length="141" mass="16217">RNLLPKAGMVYPFRALLMKRIRYDVDVKEAIWQAIGETYPTPRAIDNVLSGLFEEATKLLQADAAGIFKNTPIRLIASLTNRPALQHWVKALSIYRLVSLFLILRAARLNWFDTPREPYMTEQHCRVARAIDDFRAADTMN</sequence>
<dbReference type="Proteomes" id="UP001304895">
    <property type="component" value="Unassembled WGS sequence"/>
</dbReference>
<evidence type="ECO:0000313" key="2">
    <source>
        <dbReference type="Proteomes" id="UP001304895"/>
    </source>
</evidence>
<gene>
    <name evidence="1" type="ORF">BT67DRAFT_349612</name>
</gene>
<feature type="non-terminal residue" evidence="1">
    <location>
        <position position="141"/>
    </location>
</feature>
<accession>A0AAN6UMJ0</accession>
<protein>
    <submittedName>
        <fullName evidence="1">Uncharacterized protein</fullName>
    </submittedName>
</protein>
<keyword evidence="2" id="KW-1185">Reference proteome</keyword>
<name>A0AAN6UMJ0_9PEZI</name>
<dbReference type="AlphaFoldDB" id="A0AAN6UMJ0"/>
<reference evidence="1" key="1">
    <citation type="journal article" date="2023" name="Mol. Phylogenet. Evol.">
        <title>Genome-scale phylogeny and comparative genomics of the fungal order Sordariales.</title>
        <authorList>
            <person name="Hensen N."/>
            <person name="Bonometti L."/>
            <person name="Westerberg I."/>
            <person name="Brannstrom I.O."/>
            <person name="Guillou S."/>
            <person name="Cros-Aarteil S."/>
            <person name="Calhoun S."/>
            <person name="Haridas S."/>
            <person name="Kuo A."/>
            <person name="Mondo S."/>
            <person name="Pangilinan J."/>
            <person name="Riley R."/>
            <person name="LaButti K."/>
            <person name="Andreopoulos B."/>
            <person name="Lipzen A."/>
            <person name="Chen C."/>
            <person name="Yan M."/>
            <person name="Daum C."/>
            <person name="Ng V."/>
            <person name="Clum A."/>
            <person name="Steindorff A."/>
            <person name="Ohm R.A."/>
            <person name="Martin F."/>
            <person name="Silar P."/>
            <person name="Natvig D.O."/>
            <person name="Lalanne C."/>
            <person name="Gautier V."/>
            <person name="Ament-Velasquez S.L."/>
            <person name="Kruys A."/>
            <person name="Hutchinson M.I."/>
            <person name="Powell A.J."/>
            <person name="Barry K."/>
            <person name="Miller A.N."/>
            <person name="Grigoriev I.V."/>
            <person name="Debuchy R."/>
            <person name="Gladieux P."/>
            <person name="Hiltunen Thoren M."/>
            <person name="Johannesson H."/>
        </authorList>
    </citation>
    <scope>NUCLEOTIDE SEQUENCE</scope>
    <source>
        <strain evidence="1">CBS 123565</strain>
    </source>
</reference>